<evidence type="ECO:0000313" key="2">
    <source>
        <dbReference type="Proteomes" id="UP001249851"/>
    </source>
</evidence>
<gene>
    <name evidence="1" type="ORF">P5673_022815</name>
</gene>
<proteinExistence type="predicted"/>
<accession>A0AAD9Q6E8</accession>
<reference evidence="1" key="1">
    <citation type="journal article" date="2023" name="G3 (Bethesda)">
        <title>Whole genome assembly and annotation of the endangered Caribbean coral Acropora cervicornis.</title>
        <authorList>
            <person name="Selwyn J.D."/>
            <person name="Vollmer S.V."/>
        </authorList>
    </citation>
    <scope>NUCLEOTIDE SEQUENCE</scope>
    <source>
        <strain evidence="1">K2</strain>
    </source>
</reference>
<dbReference type="Proteomes" id="UP001249851">
    <property type="component" value="Unassembled WGS sequence"/>
</dbReference>
<sequence length="321" mass="35626">MPCIVVANVYHPQTECGASDAEMLSFLYDSMSHIEARFPSCDILIAGDFSRLDTRGFQNAFQLKQIVKFPTRGDRTLDHILTNMKSFYKNRPAFGLSDHITVELYPLDRCEHPNANGRVLSRDLRETKKIAVSQYLREVDILPLVQNKDLCEEKTQVLENVIITGLDGIMPFKSKKVASNEPPWVNVSLKTLIRLVEGSKKSCGFASPARADPLVDFELVGGGQGEPPKDSRFLANLINSSFLSPMNVFEPQSARPSEHSNVASAEPRPRPITEYSVLLKLSILDPSKASGPDQIPSWLLKDNGDILAVPVADILNSSFQE</sequence>
<dbReference type="AlphaFoldDB" id="A0AAD9Q6E8"/>
<dbReference type="PANTHER" id="PTHR47510:SF3">
    <property type="entry name" value="ENDO_EXONUCLEASE_PHOSPHATASE DOMAIN-CONTAINING PROTEIN"/>
    <property type="match status" value="1"/>
</dbReference>
<organism evidence="1 2">
    <name type="scientific">Acropora cervicornis</name>
    <name type="common">Staghorn coral</name>
    <dbReference type="NCBI Taxonomy" id="6130"/>
    <lineage>
        <taxon>Eukaryota</taxon>
        <taxon>Metazoa</taxon>
        <taxon>Cnidaria</taxon>
        <taxon>Anthozoa</taxon>
        <taxon>Hexacorallia</taxon>
        <taxon>Scleractinia</taxon>
        <taxon>Astrocoeniina</taxon>
        <taxon>Acroporidae</taxon>
        <taxon>Acropora</taxon>
    </lineage>
</organism>
<comment type="caution">
    <text evidence="1">The sequence shown here is derived from an EMBL/GenBank/DDBJ whole genome shotgun (WGS) entry which is preliminary data.</text>
</comment>
<evidence type="ECO:0000313" key="1">
    <source>
        <dbReference type="EMBL" id="KAK2555478.1"/>
    </source>
</evidence>
<reference evidence="1" key="2">
    <citation type="journal article" date="2023" name="Science">
        <title>Genomic signatures of disease resistance in endangered staghorn corals.</title>
        <authorList>
            <person name="Vollmer S.V."/>
            <person name="Selwyn J.D."/>
            <person name="Despard B.A."/>
            <person name="Roesel C.L."/>
        </authorList>
    </citation>
    <scope>NUCLEOTIDE SEQUENCE</scope>
    <source>
        <strain evidence="1">K2</strain>
    </source>
</reference>
<protein>
    <recommendedName>
        <fullName evidence="3">Endonuclease/exonuclease/phosphatase domain-containing protein</fullName>
    </recommendedName>
</protein>
<dbReference type="EMBL" id="JARQWQ010000062">
    <property type="protein sequence ID" value="KAK2555478.1"/>
    <property type="molecule type" value="Genomic_DNA"/>
</dbReference>
<name>A0AAD9Q6E8_ACRCE</name>
<dbReference type="PANTHER" id="PTHR47510">
    <property type="entry name" value="REVERSE TRANSCRIPTASE DOMAIN-CONTAINING PROTEIN"/>
    <property type="match status" value="1"/>
</dbReference>
<keyword evidence="2" id="KW-1185">Reference proteome</keyword>
<evidence type="ECO:0008006" key="3">
    <source>
        <dbReference type="Google" id="ProtNLM"/>
    </source>
</evidence>